<evidence type="ECO:0000313" key="6">
    <source>
        <dbReference type="Proteomes" id="UP000325797"/>
    </source>
</evidence>
<evidence type="ECO:0000256" key="3">
    <source>
        <dbReference type="SAM" id="MobiDB-lite"/>
    </source>
</evidence>
<dbReference type="PANTHER" id="PTHR22789:SF0">
    <property type="entry name" value="3-OXO-TETRONATE 4-PHOSPHATE DECARBOXYLASE-RELATED"/>
    <property type="match status" value="1"/>
</dbReference>
<proteinExistence type="predicted"/>
<evidence type="ECO:0000256" key="2">
    <source>
        <dbReference type="ARBA" id="ARBA00023239"/>
    </source>
</evidence>
<dbReference type="GO" id="GO:0005829">
    <property type="term" value="C:cytosol"/>
    <property type="evidence" value="ECO:0007669"/>
    <property type="project" value="TreeGrafter"/>
</dbReference>
<organism evidence="5 6">
    <name type="scientific">Hypericibacter adhaerens</name>
    <dbReference type="NCBI Taxonomy" id="2602016"/>
    <lineage>
        <taxon>Bacteria</taxon>
        <taxon>Pseudomonadati</taxon>
        <taxon>Pseudomonadota</taxon>
        <taxon>Alphaproteobacteria</taxon>
        <taxon>Rhodospirillales</taxon>
        <taxon>Dongiaceae</taxon>
        <taxon>Hypericibacter</taxon>
    </lineage>
</organism>
<sequence>MNALGVNQGTSGNISARHGDVMLITPSGVPYDQLKPADIAEMTLTGAYGDWSGPLQPSSEWRFHLDIMRSRPEVGSVVHTHSTYATVLAICGKEIPAIHYMVAASGGPTIRVAPYETYGTPALSTQALAALKDRSCCLLRNHGVIATGANVKRALWLAVEVETLARQYYLSLSIGGAQVLSDAEIAHVIEKFKSYGPRPKPAGKAARGRQPAGGKTAARQRAGSRGR</sequence>
<dbReference type="GO" id="GO:0019323">
    <property type="term" value="P:pentose catabolic process"/>
    <property type="evidence" value="ECO:0007669"/>
    <property type="project" value="TreeGrafter"/>
</dbReference>
<dbReference type="InterPro" id="IPR050197">
    <property type="entry name" value="Aldolase_class_II_sugar_metab"/>
</dbReference>
<dbReference type="InterPro" id="IPR036409">
    <property type="entry name" value="Aldolase_II/adducin_N_sf"/>
</dbReference>
<dbReference type="PANTHER" id="PTHR22789">
    <property type="entry name" value="FUCULOSE PHOSPHATE ALDOLASE"/>
    <property type="match status" value="1"/>
</dbReference>
<dbReference type="Proteomes" id="UP000325797">
    <property type="component" value="Chromosome"/>
</dbReference>
<dbReference type="InterPro" id="IPR001303">
    <property type="entry name" value="Aldolase_II/adducin_N"/>
</dbReference>
<dbReference type="EMBL" id="CP042582">
    <property type="protein sequence ID" value="QEX21130.1"/>
    <property type="molecule type" value="Genomic_DNA"/>
</dbReference>
<evidence type="ECO:0000256" key="1">
    <source>
        <dbReference type="ARBA" id="ARBA00022723"/>
    </source>
</evidence>
<evidence type="ECO:0000259" key="4">
    <source>
        <dbReference type="SMART" id="SM01007"/>
    </source>
</evidence>
<accession>A0A5J6MY05</accession>
<dbReference type="KEGG" id="hadh:FRZ61_10510"/>
<dbReference type="GO" id="GO:0016832">
    <property type="term" value="F:aldehyde-lyase activity"/>
    <property type="evidence" value="ECO:0007669"/>
    <property type="project" value="TreeGrafter"/>
</dbReference>
<reference evidence="5 6" key="1">
    <citation type="submission" date="2019-08" db="EMBL/GenBank/DDBJ databases">
        <title>Hyperibacter terrae gen. nov., sp. nov. and Hyperibacter viscosus sp. nov., two new members in the family Rhodospirillaceae isolated from the rhizosphere of Hypericum perforatum.</title>
        <authorList>
            <person name="Noviana Z."/>
        </authorList>
    </citation>
    <scope>NUCLEOTIDE SEQUENCE [LARGE SCALE GENOMIC DNA]</scope>
    <source>
        <strain evidence="5 6">R5959</strain>
    </source>
</reference>
<feature type="region of interest" description="Disordered" evidence="3">
    <location>
        <begin position="194"/>
        <end position="227"/>
    </location>
</feature>
<dbReference type="AlphaFoldDB" id="A0A5J6MY05"/>
<keyword evidence="6" id="KW-1185">Reference proteome</keyword>
<feature type="domain" description="Class II aldolase/adducin N-terminal" evidence="4">
    <location>
        <begin position="1"/>
        <end position="169"/>
    </location>
</feature>
<dbReference type="GO" id="GO:0046872">
    <property type="term" value="F:metal ion binding"/>
    <property type="evidence" value="ECO:0007669"/>
    <property type="project" value="UniProtKB-KW"/>
</dbReference>
<dbReference type="SMART" id="SM01007">
    <property type="entry name" value="Aldolase_II"/>
    <property type="match status" value="1"/>
</dbReference>
<protein>
    <submittedName>
        <fullName evidence="5">Fructose-bisphosphate aldolase</fullName>
    </submittedName>
</protein>
<dbReference type="Gene3D" id="3.40.225.10">
    <property type="entry name" value="Class II aldolase/adducin N-terminal domain"/>
    <property type="match status" value="1"/>
</dbReference>
<dbReference type="Pfam" id="PF00596">
    <property type="entry name" value="Aldolase_II"/>
    <property type="match status" value="1"/>
</dbReference>
<keyword evidence="2" id="KW-0456">Lyase</keyword>
<gene>
    <name evidence="5" type="ORF">FRZ61_10510</name>
</gene>
<keyword evidence="1" id="KW-0479">Metal-binding</keyword>
<name>A0A5J6MY05_9PROT</name>
<dbReference type="SUPFAM" id="SSF53639">
    <property type="entry name" value="AraD/HMP-PK domain-like"/>
    <property type="match status" value="1"/>
</dbReference>
<evidence type="ECO:0000313" key="5">
    <source>
        <dbReference type="EMBL" id="QEX21130.1"/>
    </source>
</evidence>